<evidence type="ECO:0000313" key="2">
    <source>
        <dbReference type="EMBL" id="EJT76813.1"/>
    </source>
</evidence>
<dbReference type="GeneID" id="20347185"/>
<evidence type="ECO:0000313" key="4">
    <source>
        <dbReference type="Proteomes" id="UP000006039"/>
    </source>
</evidence>
<feature type="compositionally biased region" description="Basic and acidic residues" evidence="1">
    <location>
        <begin position="47"/>
        <end position="58"/>
    </location>
</feature>
<evidence type="ECO:0000256" key="1">
    <source>
        <dbReference type="SAM" id="MobiDB-lite"/>
    </source>
</evidence>
<reference evidence="3" key="4">
    <citation type="journal article" date="2015" name="G3 (Bethesda)">
        <title>Genome sequences of three phytopathogenic species of the Magnaporthaceae family of fungi.</title>
        <authorList>
            <person name="Okagaki L.H."/>
            <person name="Nunes C.C."/>
            <person name="Sailsbery J."/>
            <person name="Clay B."/>
            <person name="Brown D."/>
            <person name="John T."/>
            <person name="Oh Y."/>
            <person name="Young N."/>
            <person name="Fitzgerald M."/>
            <person name="Haas B.J."/>
            <person name="Zeng Q."/>
            <person name="Young S."/>
            <person name="Adiconis X."/>
            <person name="Fan L."/>
            <person name="Levin J.Z."/>
            <person name="Mitchell T.K."/>
            <person name="Okubara P.A."/>
            <person name="Farman M.L."/>
            <person name="Kohn L.M."/>
            <person name="Birren B."/>
            <person name="Ma L.-J."/>
            <person name="Dean R.A."/>
        </authorList>
    </citation>
    <scope>NUCLEOTIDE SEQUENCE</scope>
    <source>
        <strain evidence="3">R3-111a-1</strain>
    </source>
</reference>
<gene>
    <name evidence="3" type="primary">20347185</name>
    <name evidence="2" type="ORF">GGTG_06727</name>
</gene>
<reference evidence="2" key="3">
    <citation type="submission" date="2010-09" db="EMBL/GenBank/DDBJ databases">
        <title>Annotation of Gaeumannomyces graminis var. tritici R3-111a-1.</title>
        <authorList>
            <consortium name="The Broad Institute Genome Sequencing Platform"/>
            <person name="Ma L.-J."/>
            <person name="Dead R."/>
            <person name="Young S.K."/>
            <person name="Zeng Q."/>
            <person name="Gargeya S."/>
            <person name="Fitzgerald M."/>
            <person name="Haas B."/>
            <person name="Abouelleil A."/>
            <person name="Alvarado L."/>
            <person name="Arachchi H.M."/>
            <person name="Berlin A."/>
            <person name="Brown A."/>
            <person name="Chapman S.B."/>
            <person name="Chen Z."/>
            <person name="Dunbar C."/>
            <person name="Freedman E."/>
            <person name="Gearin G."/>
            <person name="Gellesch M."/>
            <person name="Goldberg J."/>
            <person name="Griggs A."/>
            <person name="Gujja S."/>
            <person name="Heiman D."/>
            <person name="Howarth C."/>
            <person name="Larson L."/>
            <person name="Lui A."/>
            <person name="MacDonald P.J.P."/>
            <person name="Mehta T."/>
            <person name="Montmayeur A."/>
            <person name="Murphy C."/>
            <person name="Neiman D."/>
            <person name="Pearson M."/>
            <person name="Priest M."/>
            <person name="Roberts A."/>
            <person name="Saif S."/>
            <person name="Shea T."/>
            <person name="Shenoy N."/>
            <person name="Sisk P."/>
            <person name="Stolte C."/>
            <person name="Sykes S."/>
            <person name="Yandava C."/>
            <person name="Wortman J."/>
            <person name="Nusbaum C."/>
            <person name="Birren B."/>
        </authorList>
    </citation>
    <scope>NUCLEOTIDE SEQUENCE</scope>
    <source>
        <strain evidence="2">R3-111a-1</strain>
    </source>
</reference>
<accession>J3NZN0</accession>
<reference evidence="2" key="2">
    <citation type="submission" date="2010-07" db="EMBL/GenBank/DDBJ databases">
        <authorList>
            <consortium name="The Broad Institute Genome Sequencing Platform"/>
            <consortium name="Broad Institute Genome Sequencing Center for Infectious Disease"/>
            <person name="Ma L.-J."/>
            <person name="Dead R."/>
            <person name="Young S."/>
            <person name="Zeng Q."/>
            <person name="Koehrsen M."/>
            <person name="Alvarado L."/>
            <person name="Berlin A."/>
            <person name="Chapman S.B."/>
            <person name="Chen Z."/>
            <person name="Freedman E."/>
            <person name="Gellesch M."/>
            <person name="Goldberg J."/>
            <person name="Griggs A."/>
            <person name="Gujja S."/>
            <person name="Heilman E.R."/>
            <person name="Heiman D."/>
            <person name="Hepburn T."/>
            <person name="Howarth C."/>
            <person name="Jen D."/>
            <person name="Larson L."/>
            <person name="Mehta T."/>
            <person name="Neiman D."/>
            <person name="Pearson M."/>
            <person name="Roberts A."/>
            <person name="Saif S."/>
            <person name="Shea T."/>
            <person name="Shenoy N."/>
            <person name="Sisk P."/>
            <person name="Stolte C."/>
            <person name="Sykes S."/>
            <person name="Walk T."/>
            <person name="White J."/>
            <person name="Yandava C."/>
            <person name="Haas B."/>
            <person name="Nusbaum C."/>
            <person name="Birren B."/>
        </authorList>
    </citation>
    <scope>NUCLEOTIDE SEQUENCE</scope>
    <source>
        <strain evidence="2">R3-111a-1</strain>
    </source>
</reference>
<reference evidence="3" key="5">
    <citation type="submission" date="2018-04" db="UniProtKB">
        <authorList>
            <consortium name="EnsemblFungi"/>
        </authorList>
    </citation>
    <scope>IDENTIFICATION</scope>
    <source>
        <strain evidence="3">R3-111a-1</strain>
    </source>
</reference>
<dbReference type="EnsemblFungi" id="EJT76813">
    <property type="protein sequence ID" value="EJT76813"/>
    <property type="gene ID" value="GGTG_06727"/>
</dbReference>
<feature type="compositionally biased region" description="Basic residues" evidence="1">
    <location>
        <begin position="35"/>
        <end position="46"/>
    </location>
</feature>
<dbReference type="RefSeq" id="XP_009222813.1">
    <property type="nucleotide sequence ID" value="XM_009224549.1"/>
</dbReference>
<reference evidence="4" key="1">
    <citation type="submission" date="2010-07" db="EMBL/GenBank/DDBJ databases">
        <title>The genome sequence of Gaeumannomyces graminis var. tritici strain R3-111a-1.</title>
        <authorList>
            <consortium name="The Broad Institute Genome Sequencing Platform"/>
            <person name="Ma L.-J."/>
            <person name="Dead R."/>
            <person name="Young S."/>
            <person name="Zeng Q."/>
            <person name="Koehrsen M."/>
            <person name="Alvarado L."/>
            <person name="Berlin A."/>
            <person name="Chapman S.B."/>
            <person name="Chen Z."/>
            <person name="Freedman E."/>
            <person name="Gellesch M."/>
            <person name="Goldberg J."/>
            <person name="Griggs A."/>
            <person name="Gujja S."/>
            <person name="Heilman E.R."/>
            <person name="Heiman D."/>
            <person name="Hepburn T."/>
            <person name="Howarth C."/>
            <person name="Jen D."/>
            <person name="Larson L."/>
            <person name="Mehta T."/>
            <person name="Neiman D."/>
            <person name="Pearson M."/>
            <person name="Roberts A."/>
            <person name="Saif S."/>
            <person name="Shea T."/>
            <person name="Shenoy N."/>
            <person name="Sisk P."/>
            <person name="Stolte C."/>
            <person name="Sykes S."/>
            <person name="Walk T."/>
            <person name="White J."/>
            <person name="Yandava C."/>
            <person name="Haas B."/>
            <person name="Nusbaum C."/>
            <person name="Birren B."/>
        </authorList>
    </citation>
    <scope>NUCLEOTIDE SEQUENCE [LARGE SCALE GENOMIC DNA]</scope>
    <source>
        <strain evidence="4">R3-111a-1</strain>
    </source>
</reference>
<dbReference type="AlphaFoldDB" id="J3NZN0"/>
<name>J3NZN0_GAET3</name>
<dbReference type="Proteomes" id="UP000006039">
    <property type="component" value="Unassembled WGS sequence"/>
</dbReference>
<dbReference type="EMBL" id="GL385397">
    <property type="protein sequence ID" value="EJT76813.1"/>
    <property type="molecule type" value="Genomic_DNA"/>
</dbReference>
<dbReference type="HOGENOM" id="CLU_2638203_0_0_1"/>
<protein>
    <submittedName>
        <fullName evidence="2 3">Uncharacterized protein</fullName>
    </submittedName>
</protein>
<feature type="compositionally biased region" description="Basic and acidic residues" evidence="1">
    <location>
        <begin position="1"/>
        <end position="19"/>
    </location>
</feature>
<proteinExistence type="predicted"/>
<feature type="region of interest" description="Disordered" evidence="1">
    <location>
        <begin position="1"/>
        <end position="77"/>
    </location>
</feature>
<evidence type="ECO:0000313" key="3">
    <source>
        <dbReference type="EnsemblFungi" id="EJT76813"/>
    </source>
</evidence>
<keyword evidence="4" id="KW-1185">Reference proteome</keyword>
<sequence>MPRRDSPVVQGKDKTRTEENPGLVGTGMEREIKPARKREKKKNGRKTRPDDGVHEKILHIFPTGEGSRRHNGSPNEP</sequence>
<organism evidence="2">
    <name type="scientific">Gaeumannomyces tritici (strain R3-111a-1)</name>
    <name type="common">Wheat and barley take-all root rot fungus</name>
    <name type="synonym">Gaeumannomyces graminis var. tritici</name>
    <dbReference type="NCBI Taxonomy" id="644352"/>
    <lineage>
        <taxon>Eukaryota</taxon>
        <taxon>Fungi</taxon>
        <taxon>Dikarya</taxon>
        <taxon>Ascomycota</taxon>
        <taxon>Pezizomycotina</taxon>
        <taxon>Sordariomycetes</taxon>
        <taxon>Sordariomycetidae</taxon>
        <taxon>Magnaporthales</taxon>
        <taxon>Magnaporthaceae</taxon>
        <taxon>Gaeumannomyces</taxon>
    </lineage>
</organism>
<dbReference type="VEuPathDB" id="FungiDB:GGTG_06727"/>